<dbReference type="InterPro" id="IPR036465">
    <property type="entry name" value="vWFA_dom_sf"/>
</dbReference>
<dbReference type="AlphaFoldDB" id="A0A8J3K6A9"/>
<dbReference type="InterPro" id="IPR002035">
    <property type="entry name" value="VWF_A"/>
</dbReference>
<keyword evidence="3" id="KW-1185">Reference proteome</keyword>
<evidence type="ECO:0000313" key="3">
    <source>
        <dbReference type="Proteomes" id="UP000619293"/>
    </source>
</evidence>
<comment type="caution">
    <text evidence="2">The sequence shown here is derived from an EMBL/GenBank/DDBJ whole genome shotgun (WGS) entry which is preliminary data.</text>
</comment>
<gene>
    <name evidence="2" type="ORF">Cch02nite_49440</name>
</gene>
<accession>A0A8J3K6A9</accession>
<dbReference type="Gene3D" id="3.40.50.410">
    <property type="entry name" value="von Willebrand factor, type A domain"/>
    <property type="match status" value="1"/>
</dbReference>
<evidence type="ECO:0000313" key="2">
    <source>
        <dbReference type="EMBL" id="GIF91500.1"/>
    </source>
</evidence>
<feature type="domain" description="VWFA" evidence="1">
    <location>
        <begin position="13"/>
        <end position="222"/>
    </location>
</feature>
<dbReference type="SUPFAM" id="SSF53300">
    <property type="entry name" value="vWA-like"/>
    <property type="match status" value="1"/>
</dbReference>
<proteinExistence type="predicted"/>
<evidence type="ECO:0000259" key="1">
    <source>
        <dbReference type="PROSITE" id="PS50234"/>
    </source>
</evidence>
<organism evidence="2 3">
    <name type="scientific">Catellatospora chokoriensis</name>
    <dbReference type="NCBI Taxonomy" id="310353"/>
    <lineage>
        <taxon>Bacteria</taxon>
        <taxon>Bacillati</taxon>
        <taxon>Actinomycetota</taxon>
        <taxon>Actinomycetes</taxon>
        <taxon>Micromonosporales</taxon>
        <taxon>Micromonosporaceae</taxon>
        <taxon>Catellatospora</taxon>
    </lineage>
</organism>
<dbReference type="Proteomes" id="UP000619293">
    <property type="component" value="Unassembled WGS sequence"/>
</dbReference>
<dbReference type="CDD" id="cd00198">
    <property type="entry name" value="vWFA"/>
    <property type="match status" value="1"/>
</dbReference>
<dbReference type="RefSeq" id="WP_191841821.1">
    <property type="nucleotide sequence ID" value="NZ_BAAALB010000016.1"/>
</dbReference>
<name>A0A8J3K6A9_9ACTN</name>
<dbReference type="EMBL" id="BONG01000033">
    <property type="protein sequence ID" value="GIF91500.1"/>
    <property type="molecule type" value="Genomic_DNA"/>
</dbReference>
<sequence>MYTAEINRSHPACLLLLVDQSGSMVDSWAGAGTSLAQQLATAVNRLLDNAVMQCSKGDDRIYDYFEVGIIGYGTDVQPVLHGSSPAEPLLPVSRLARNPRRVDQVMRREPDGAGGVINVNVPIPVWLDPVHAGYTPMTEAITTARQLVEIWCSEHPQSFPPLVINVTDGESTDGDPRTAATELRATGTSDGDTLLFNVHLSSTKRNPLEFPDNNAGLDKLATTLFEMSSILPPAMLQAAASKGYPVAAGARGFLYNADATHMIDFLDIGTRAVTPTGLLELTSGPHTPR</sequence>
<protein>
    <recommendedName>
        <fullName evidence="1">VWFA domain-containing protein</fullName>
    </recommendedName>
</protein>
<dbReference type="PROSITE" id="PS50234">
    <property type="entry name" value="VWFA"/>
    <property type="match status" value="1"/>
</dbReference>
<reference evidence="2 3" key="1">
    <citation type="submission" date="2021-01" db="EMBL/GenBank/DDBJ databases">
        <title>Whole genome shotgun sequence of Catellatospora chokoriensis NBRC 107358.</title>
        <authorList>
            <person name="Komaki H."/>
            <person name="Tamura T."/>
        </authorList>
    </citation>
    <scope>NUCLEOTIDE SEQUENCE [LARGE SCALE GENOMIC DNA]</scope>
    <source>
        <strain evidence="2 3">NBRC 107358</strain>
    </source>
</reference>